<keyword evidence="1" id="KW-0812">Transmembrane</keyword>
<feature type="transmembrane region" description="Helical" evidence="1">
    <location>
        <begin position="148"/>
        <end position="170"/>
    </location>
</feature>
<dbReference type="Proteomes" id="UP000237798">
    <property type="component" value="Unassembled WGS sequence"/>
</dbReference>
<comment type="caution">
    <text evidence="2">The sequence shown here is derived from an EMBL/GenBank/DDBJ whole genome shotgun (WGS) entry which is preliminary data.</text>
</comment>
<gene>
    <name evidence="2" type="ORF">CLLU_32690</name>
</gene>
<evidence type="ECO:0000313" key="3">
    <source>
        <dbReference type="Proteomes" id="UP000237798"/>
    </source>
</evidence>
<proteinExistence type="predicted"/>
<sequence length="186" mass="22077">MDNNYEEVYLKLAKDFLKEKATAEEIDKLYKLMQELEIKQNKSSQIENVLVNIYSLLQYYEKAYKCYVKIAEKNNKKDRKKLFKLRQKYEWYGDRLAIKRKNEVTKSFMGKIPKFKYCPDTINTNILTVGAQKYVAAAVKLLMFIMKALFIVLKMLSVCVQNVLLMVQLLKNLMGNFNKIYLMMKM</sequence>
<organism evidence="2 3">
    <name type="scientific">Clostridium luticellarii</name>
    <dbReference type="NCBI Taxonomy" id="1691940"/>
    <lineage>
        <taxon>Bacteria</taxon>
        <taxon>Bacillati</taxon>
        <taxon>Bacillota</taxon>
        <taxon>Clostridia</taxon>
        <taxon>Eubacteriales</taxon>
        <taxon>Clostridiaceae</taxon>
        <taxon>Clostridium</taxon>
    </lineage>
</organism>
<dbReference type="AlphaFoldDB" id="A0A2T0BAL7"/>
<keyword evidence="1" id="KW-0472">Membrane</keyword>
<keyword evidence="3" id="KW-1185">Reference proteome</keyword>
<accession>A0A2T0BAL7</accession>
<evidence type="ECO:0000313" key="2">
    <source>
        <dbReference type="EMBL" id="PRR80939.1"/>
    </source>
</evidence>
<evidence type="ECO:0000256" key="1">
    <source>
        <dbReference type="SAM" id="Phobius"/>
    </source>
</evidence>
<name>A0A2T0BAL7_9CLOT</name>
<protein>
    <submittedName>
        <fullName evidence="2">Uncharacterized protein</fullName>
    </submittedName>
</protein>
<keyword evidence="1" id="KW-1133">Transmembrane helix</keyword>
<dbReference type="EMBL" id="PVXP01000080">
    <property type="protein sequence ID" value="PRR80939.1"/>
    <property type="molecule type" value="Genomic_DNA"/>
</dbReference>
<reference evidence="2 3" key="1">
    <citation type="submission" date="2018-03" db="EMBL/GenBank/DDBJ databases">
        <title>Genome sequence of Clostridium luticellarii DSM 29923.</title>
        <authorList>
            <person name="Poehlein A."/>
            <person name="Daniel R."/>
        </authorList>
    </citation>
    <scope>NUCLEOTIDE SEQUENCE [LARGE SCALE GENOMIC DNA]</scope>
    <source>
        <strain evidence="2 3">DSM 29923</strain>
    </source>
</reference>